<protein>
    <submittedName>
        <fullName evidence="2">DUF4961 domain-containing protein</fullName>
    </submittedName>
</protein>
<sequence length="357" mass="40390">MNRIFQKKRAVPAFVALMAVLLIVSCGMFIDGYNIAQIDENGKEVYYAYAGQNMEFSVNGHLECNTQDNNGVTGNLVFAMLVPKDWNFADNAVVTYKNDLADNPDELLAMELMPSTSLPKNGGGKTWQQCLQNRYGVGPNVLEDMEWVVFQTARKWTILNNQTPKYTIYIKAKAGRKNLRCKLGFFVDDTDDGFSTDDRRYKCLFANECFEIVGGQGMTIDFCNKHYNKVTPLTALQNDLLTVSYEGDIATNGLNAYNEIYLQGEAITKSGRIFRVDRRDGTTLMKRVGTLGKTYTKTFWPVSFFGIPSDEEIESFNYWFTNADGTETITQSDDDNVQNGTPLPETKEPFNFRFNCD</sequence>
<dbReference type="Proteomes" id="UP001167831">
    <property type="component" value="Unassembled WGS sequence"/>
</dbReference>
<evidence type="ECO:0000313" key="2">
    <source>
        <dbReference type="EMBL" id="MDN0024097.1"/>
    </source>
</evidence>
<name>A0AAW7JGU6_9BACT</name>
<dbReference type="Pfam" id="PF16328">
    <property type="entry name" value="DUF4961"/>
    <property type="match status" value="1"/>
</dbReference>
<keyword evidence="3" id="KW-1185">Reference proteome</keyword>
<dbReference type="EMBL" id="JAUEIE010000001">
    <property type="protein sequence ID" value="MDN0021601.1"/>
    <property type="molecule type" value="Genomic_DNA"/>
</dbReference>
<comment type="caution">
    <text evidence="2">The sequence shown here is derived from an EMBL/GenBank/DDBJ whole genome shotgun (WGS) entry which is preliminary data.</text>
</comment>
<reference evidence="2" key="1">
    <citation type="submission" date="2023-06" db="EMBL/GenBank/DDBJ databases">
        <authorList>
            <person name="Zeman M."/>
            <person name="Kubasova T."/>
            <person name="Jahodarova E."/>
            <person name="Nykrynova M."/>
            <person name="Rychlik I."/>
        </authorList>
    </citation>
    <scope>NUCLEOTIDE SEQUENCE</scope>
    <source>
        <strain evidence="2">ET15</strain>
        <strain evidence="1">ET37</strain>
    </source>
</reference>
<dbReference type="InterPro" id="IPR032522">
    <property type="entry name" value="DUF4961"/>
</dbReference>
<gene>
    <name evidence="1" type="ORF">QVN81_00975</name>
    <name evidence="2" type="ORF">QVN84_00965</name>
</gene>
<proteinExistence type="predicted"/>
<evidence type="ECO:0000313" key="1">
    <source>
        <dbReference type="EMBL" id="MDN0021601.1"/>
    </source>
</evidence>
<dbReference type="Proteomes" id="UP001168478">
    <property type="component" value="Unassembled WGS sequence"/>
</dbReference>
<reference evidence="2" key="2">
    <citation type="submission" date="2023-08" db="EMBL/GenBank/DDBJ databases">
        <title>Identification and characterization of horizontal gene transfer across gut microbiota members of farm animals based on homology search.</title>
        <authorList>
            <person name="Schwarzerova J."/>
            <person name="Nykrynova M."/>
            <person name="Jureckova K."/>
            <person name="Cejkova D."/>
            <person name="Rychlik I."/>
        </authorList>
    </citation>
    <scope>NUCLEOTIDE SEQUENCE</scope>
    <source>
        <strain evidence="2">ET15</strain>
        <strain evidence="1">ET37</strain>
    </source>
</reference>
<dbReference type="AlphaFoldDB" id="A0AAW7JGU6"/>
<evidence type="ECO:0000313" key="4">
    <source>
        <dbReference type="Proteomes" id="UP001168478"/>
    </source>
</evidence>
<accession>A0AAW7JGU6</accession>
<organism evidence="2 4">
    <name type="scientific">Leyella lascolaii</name>
    <dbReference type="NCBI Taxonomy" id="1776379"/>
    <lineage>
        <taxon>Bacteria</taxon>
        <taxon>Pseudomonadati</taxon>
        <taxon>Bacteroidota</taxon>
        <taxon>Bacteroidia</taxon>
        <taxon>Bacteroidales</taxon>
        <taxon>Prevotellaceae</taxon>
        <taxon>Leyella</taxon>
    </lineage>
</organism>
<evidence type="ECO:0000313" key="3">
    <source>
        <dbReference type="Proteomes" id="UP001167831"/>
    </source>
</evidence>
<dbReference type="PROSITE" id="PS51257">
    <property type="entry name" value="PROKAR_LIPOPROTEIN"/>
    <property type="match status" value="1"/>
</dbReference>
<dbReference type="EMBL" id="JAUEIF010000001">
    <property type="protein sequence ID" value="MDN0024097.1"/>
    <property type="molecule type" value="Genomic_DNA"/>
</dbReference>
<dbReference type="RefSeq" id="WP_289824416.1">
    <property type="nucleotide sequence ID" value="NZ_JAUEIE010000001.1"/>
</dbReference>